<organism evidence="2 3">
    <name type="scientific">Aspergillus heteromorphus CBS 117.55</name>
    <dbReference type="NCBI Taxonomy" id="1448321"/>
    <lineage>
        <taxon>Eukaryota</taxon>
        <taxon>Fungi</taxon>
        <taxon>Dikarya</taxon>
        <taxon>Ascomycota</taxon>
        <taxon>Pezizomycotina</taxon>
        <taxon>Eurotiomycetes</taxon>
        <taxon>Eurotiomycetidae</taxon>
        <taxon>Eurotiales</taxon>
        <taxon>Aspergillaceae</taxon>
        <taxon>Aspergillus</taxon>
        <taxon>Aspergillus subgen. Circumdati</taxon>
    </lineage>
</organism>
<name>A0A317WZR3_9EURO</name>
<dbReference type="GO" id="GO:0004560">
    <property type="term" value="F:alpha-L-fucosidase activity"/>
    <property type="evidence" value="ECO:0007669"/>
    <property type="project" value="TreeGrafter"/>
</dbReference>
<dbReference type="Pfam" id="PF22124">
    <property type="entry name" value="Glyco_hydro_95_cat"/>
    <property type="match status" value="1"/>
</dbReference>
<dbReference type="InterPro" id="IPR012341">
    <property type="entry name" value="6hp_glycosidase-like_sf"/>
</dbReference>
<evidence type="ECO:0000313" key="2">
    <source>
        <dbReference type="EMBL" id="PWY90218.1"/>
    </source>
</evidence>
<proteinExistence type="predicted"/>
<dbReference type="GO" id="GO:0005975">
    <property type="term" value="P:carbohydrate metabolic process"/>
    <property type="evidence" value="ECO:0007669"/>
    <property type="project" value="InterPro"/>
</dbReference>
<sequence length="245" mass="26529">MANGSAQADPIRFLSQVRVVSDGTVTAIQNASTVGDLFFDTETSFRYATRPDWEAALGSKLEAAVSSGYATVKANASADYAALFQRGLWNQNYDPAWGGGYTLGVNLEMKYWPAQVTNLPETFPSPVHRPHGRHPHPRPLRRPSWTGTSRTAVVIRGGVVADVDDEPVGAAVRRRPVRICGTRIPDRTRVFQIDGNFGFVSGIAEMLLQSYVKGLGGEQFTVNGETYTGRIDAVVGEVNTVALAT</sequence>
<dbReference type="RefSeq" id="XP_025403049.1">
    <property type="nucleotide sequence ID" value="XM_025546360.1"/>
</dbReference>
<dbReference type="EMBL" id="MSFL01000003">
    <property type="protein sequence ID" value="PWY90218.1"/>
    <property type="molecule type" value="Genomic_DNA"/>
</dbReference>
<dbReference type="OrthoDB" id="2848340at2759"/>
<dbReference type="Gene3D" id="2.70.98.50">
    <property type="entry name" value="putative glycoside hydrolase family protein from bacillus halodurans"/>
    <property type="match status" value="1"/>
</dbReference>
<reference evidence="2 3" key="1">
    <citation type="submission" date="2016-12" db="EMBL/GenBank/DDBJ databases">
        <title>The genomes of Aspergillus section Nigri reveals drivers in fungal speciation.</title>
        <authorList>
            <consortium name="DOE Joint Genome Institute"/>
            <person name="Vesth T.C."/>
            <person name="Nybo J."/>
            <person name="Theobald S."/>
            <person name="Brandl J."/>
            <person name="Frisvad J.C."/>
            <person name="Nielsen K.F."/>
            <person name="Lyhne E.K."/>
            <person name="Kogle M.E."/>
            <person name="Kuo A."/>
            <person name="Riley R."/>
            <person name="Clum A."/>
            <person name="Nolan M."/>
            <person name="Lipzen A."/>
            <person name="Salamov A."/>
            <person name="Henrissat B."/>
            <person name="Wiebenga A."/>
            <person name="De Vries R.P."/>
            <person name="Grigoriev I.V."/>
            <person name="Mortensen U.H."/>
            <person name="Andersen M.R."/>
            <person name="Baker S.E."/>
        </authorList>
    </citation>
    <scope>NUCLEOTIDE SEQUENCE [LARGE SCALE GENOMIC DNA]</scope>
    <source>
        <strain evidence="2 3">CBS 117.55</strain>
    </source>
</reference>
<dbReference type="Proteomes" id="UP000247233">
    <property type="component" value="Unassembled WGS sequence"/>
</dbReference>
<dbReference type="InterPro" id="IPR054363">
    <property type="entry name" value="GH95_cat"/>
</dbReference>
<evidence type="ECO:0000313" key="3">
    <source>
        <dbReference type="Proteomes" id="UP000247233"/>
    </source>
</evidence>
<gene>
    <name evidence="2" type="ORF">BO70DRAFT_393395</name>
</gene>
<dbReference type="AlphaFoldDB" id="A0A317WZR3"/>
<protein>
    <recommendedName>
        <fullName evidence="1">Glycosyl hydrolase family 95 catalytic domain-containing protein</fullName>
    </recommendedName>
</protein>
<dbReference type="Gene3D" id="1.50.10.10">
    <property type="match status" value="1"/>
</dbReference>
<accession>A0A317WZR3</accession>
<dbReference type="PANTHER" id="PTHR31084:SF0">
    <property type="entry name" value="ALPHA-L-FUCOSIDASE 2"/>
    <property type="match status" value="1"/>
</dbReference>
<evidence type="ECO:0000259" key="1">
    <source>
        <dbReference type="Pfam" id="PF22124"/>
    </source>
</evidence>
<dbReference type="GeneID" id="37068597"/>
<dbReference type="PANTHER" id="PTHR31084">
    <property type="entry name" value="ALPHA-L-FUCOSIDASE 2"/>
    <property type="match status" value="1"/>
</dbReference>
<keyword evidence="3" id="KW-1185">Reference proteome</keyword>
<feature type="domain" description="Glycosyl hydrolase family 95 catalytic" evidence="1">
    <location>
        <begin position="86"/>
        <end position="123"/>
    </location>
</feature>
<dbReference type="VEuPathDB" id="FungiDB:BO70DRAFT_393395"/>
<comment type="caution">
    <text evidence="2">The sequence shown here is derived from an EMBL/GenBank/DDBJ whole genome shotgun (WGS) entry which is preliminary data.</text>
</comment>